<name>A0A7M1MGJ9_CAMLA</name>
<dbReference type="AlphaFoldDB" id="A0A7M1MGJ9"/>
<organism evidence="3 4">
    <name type="scientific">Campylobacter lari</name>
    <dbReference type="NCBI Taxonomy" id="201"/>
    <lineage>
        <taxon>Bacteria</taxon>
        <taxon>Pseudomonadati</taxon>
        <taxon>Campylobacterota</taxon>
        <taxon>Epsilonproteobacteria</taxon>
        <taxon>Campylobacterales</taxon>
        <taxon>Campylobacteraceae</taxon>
        <taxon>Campylobacter</taxon>
    </lineage>
</organism>
<proteinExistence type="predicted"/>
<feature type="transmembrane region" description="Helical" evidence="1">
    <location>
        <begin position="118"/>
        <end position="138"/>
    </location>
</feature>
<accession>A0A7M1MGJ9</accession>
<protein>
    <recommendedName>
        <fullName evidence="5">Yip1 domain-containing protein</fullName>
    </recommendedName>
</protein>
<evidence type="ECO:0000313" key="3">
    <source>
        <dbReference type="EMBL" id="QOQ99860.1"/>
    </source>
</evidence>
<feature type="transmembrane region" description="Helical" evidence="1">
    <location>
        <begin position="55"/>
        <end position="76"/>
    </location>
</feature>
<reference evidence="3 4" key="1">
    <citation type="submission" date="2020-10" db="EMBL/GenBank/DDBJ databases">
        <title>Campylobacter and Helicobacter PacBio genomes.</title>
        <authorList>
            <person name="Lane C."/>
        </authorList>
    </citation>
    <scope>NUCLEOTIDE SEQUENCE [LARGE SCALE GENOMIC DNA]</scope>
    <source>
        <strain evidence="3 4">2014D-0218</strain>
    </source>
</reference>
<evidence type="ECO:0000256" key="2">
    <source>
        <dbReference type="SAM" id="SignalP"/>
    </source>
</evidence>
<dbReference type="EMBL" id="CP063088">
    <property type="protein sequence ID" value="QOQ99860.1"/>
    <property type="molecule type" value="Genomic_DNA"/>
</dbReference>
<sequence>MKKLFLILSILVCICFTFANAEVNYTTAQQDITIENTIDNNTSTKIAQEDYTNTIIITIAILIYIIIAAVLVYYGLKGKVVIYRNTIDLSLCVGLFAVLPLTFIIFMTLFLMRIERDTALMIMGVIAFIWACVVLCIAYTTLRDNRNNPLLMILILPLKITLGLWYGLSIFAVLRKSNLKTVAERREEKQNALARFAFSSGLIYALMRDKPLKK</sequence>
<evidence type="ECO:0008006" key="5">
    <source>
        <dbReference type="Google" id="ProtNLM"/>
    </source>
</evidence>
<feature type="transmembrane region" description="Helical" evidence="1">
    <location>
        <begin position="150"/>
        <end position="172"/>
    </location>
</feature>
<evidence type="ECO:0000256" key="1">
    <source>
        <dbReference type="SAM" id="Phobius"/>
    </source>
</evidence>
<keyword evidence="1" id="KW-0472">Membrane</keyword>
<feature type="chain" id="PRO_5029452008" description="Yip1 domain-containing protein" evidence="2">
    <location>
        <begin position="22"/>
        <end position="214"/>
    </location>
</feature>
<dbReference type="Proteomes" id="UP000594890">
    <property type="component" value="Chromosome"/>
</dbReference>
<gene>
    <name evidence="3" type="ORF">HW242_01015</name>
</gene>
<keyword evidence="1" id="KW-0812">Transmembrane</keyword>
<keyword evidence="2" id="KW-0732">Signal</keyword>
<evidence type="ECO:0000313" key="4">
    <source>
        <dbReference type="Proteomes" id="UP000594890"/>
    </source>
</evidence>
<feature type="signal peptide" evidence="2">
    <location>
        <begin position="1"/>
        <end position="21"/>
    </location>
</feature>
<keyword evidence="1" id="KW-1133">Transmembrane helix</keyword>
<feature type="transmembrane region" description="Helical" evidence="1">
    <location>
        <begin position="88"/>
        <end position="112"/>
    </location>
</feature>